<dbReference type="Gene3D" id="3.40.50.150">
    <property type="entry name" value="Vaccinia Virus protein VP39"/>
    <property type="match status" value="1"/>
</dbReference>
<reference evidence="2" key="2">
    <citation type="submission" date="2020-09" db="EMBL/GenBank/DDBJ databases">
        <authorList>
            <person name="Sun Q."/>
            <person name="Ohkuma M."/>
        </authorList>
    </citation>
    <scope>NUCLEOTIDE SEQUENCE</scope>
    <source>
        <strain evidence="2">JCM 4490</strain>
    </source>
</reference>
<sequence length="92" mass="9743">MITAQARQLTPAALPMTFTVTDVICQFPTGSYDVITCVATIHHLPFTQALTCFRRDLAPGALVIVGLARAHTSVDHLLGAVAIPANAAMGWL</sequence>
<proteinExistence type="predicted"/>
<dbReference type="AlphaFoldDB" id="A0A918MSS2"/>
<dbReference type="InterPro" id="IPR029063">
    <property type="entry name" value="SAM-dependent_MTases_sf"/>
</dbReference>
<organism evidence="2 3">
    <name type="scientific">Streptomyces lucensis JCM 4490</name>
    <dbReference type="NCBI Taxonomy" id="1306176"/>
    <lineage>
        <taxon>Bacteria</taxon>
        <taxon>Bacillati</taxon>
        <taxon>Actinomycetota</taxon>
        <taxon>Actinomycetes</taxon>
        <taxon>Kitasatosporales</taxon>
        <taxon>Streptomycetaceae</taxon>
        <taxon>Streptomyces</taxon>
    </lineage>
</organism>
<feature type="domain" description="Methyltransferase type 11" evidence="1">
    <location>
        <begin position="5"/>
        <end position="64"/>
    </location>
</feature>
<dbReference type="GO" id="GO:0008757">
    <property type="term" value="F:S-adenosylmethionine-dependent methyltransferase activity"/>
    <property type="evidence" value="ECO:0007669"/>
    <property type="project" value="InterPro"/>
</dbReference>
<evidence type="ECO:0000259" key="1">
    <source>
        <dbReference type="Pfam" id="PF08241"/>
    </source>
</evidence>
<reference evidence="2" key="1">
    <citation type="journal article" date="2014" name="Int. J. Syst. Evol. Microbiol.">
        <title>Complete genome sequence of Corynebacterium casei LMG S-19264T (=DSM 44701T), isolated from a smear-ripened cheese.</title>
        <authorList>
            <consortium name="US DOE Joint Genome Institute (JGI-PGF)"/>
            <person name="Walter F."/>
            <person name="Albersmeier A."/>
            <person name="Kalinowski J."/>
            <person name="Ruckert C."/>
        </authorList>
    </citation>
    <scope>NUCLEOTIDE SEQUENCE</scope>
    <source>
        <strain evidence="2">JCM 4490</strain>
    </source>
</reference>
<dbReference type="InterPro" id="IPR013216">
    <property type="entry name" value="Methyltransf_11"/>
</dbReference>
<accession>A0A918MSS2</accession>
<comment type="caution">
    <text evidence="2">The sequence shown here is derived from an EMBL/GenBank/DDBJ whole genome shotgun (WGS) entry which is preliminary data.</text>
</comment>
<dbReference type="Pfam" id="PF08241">
    <property type="entry name" value="Methyltransf_11"/>
    <property type="match status" value="1"/>
</dbReference>
<dbReference type="Proteomes" id="UP000620224">
    <property type="component" value="Unassembled WGS sequence"/>
</dbReference>
<evidence type="ECO:0000313" key="2">
    <source>
        <dbReference type="EMBL" id="GGW56191.1"/>
    </source>
</evidence>
<keyword evidence="3" id="KW-1185">Reference proteome</keyword>
<name>A0A918MSS2_9ACTN</name>
<dbReference type="SUPFAM" id="SSF53335">
    <property type="entry name" value="S-adenosyl-L-methionine-dependent methyltransferases"/>
    <property type="match status" value="1"/>
</dbReference>
<evidence type="ECO:0000313" key="3">
    <source>
        <dbReference type="Proteomes" id="UP000620224"/>
    </source>
</evidence>
<protein>
    <recommendedName>
        <fullName evidence="1">Methyltransferase type 11 domain-containing protein</fullName>
    </recommendedName>
</protein>
<gene>
    <name evidence="2" type="ORF">GCM10010503_36640</name>
</gene>
<dbReference type="EMBL" id="BMUE01000007">
    <property type="protein sequence ID" value="GGW56191.1"/>
    <property type="molecule type" value="Genomic_DNA"/>
</dbReference>